<dbReference type="Proteomes" id="UP000001064">
    <property type="component" value="Unassembled WGS sequence"/>
</dbReference>
<feature type="transmembrane region" description="Helical" evidence="1">
    <location>
        <begin position="7"/>
        <end position="36"/>
    </location>
</feature>
<feature type="transmembrane region" description="Helical" evidence="1">
    <location>
        <begin position="110"/>
        <end position="131"/>
    </location>
</feature>
<protein>
    <submittedName>
        <fullName evidence="2">Uncharacterized protein</fullName>
    </submittedName>
</protein>
<feature type="transmembrane region" description="Helical" evidence="1">
    <location>
        <begin position="72"/>
        <end position="98"/>
    </location>
</feature>
<dbReference type="eggNOG" id="ENOG502RHGM">
    <property type="taxonomic scope" value="Eukaryota"/>
</dbReference>
<dbReference type="KEGG" id="dpp:DICPUDRAFT_75579"/>
<proteinExistence type="predicted"/>
<keyword evidence="1" id="KW-0812">Transmembrane</keyword>
<keyword evidence="1" id="KW-0472">Membrane</keyword>
<evidence type="ECO:0000313" key="3">
    <source>
        <dbReference type="Proteomes" id="UP000001064"/>
    </source>
</evidence>
<dbReference type="GeneID" id="10506417"/>
<dbReference type="EMBL" id="GL870968">
    <property type="protein sequence ID" value="EGC38821.1"/>
    <property type="molecule type" value="Genomic_DNA"/>
</dbReference>
<dbReference type="AlphaFoldDB" id="F0ZB24"/>
<keyword evidence="1" id="KW-1133">Transmembrane helix</keyword>
<dbReference type="OMA" id="MSKHNII"/>
<organism evidence="2 3">
    <name type="scientific">Dictyostelium purpureum</name>
    <name type="common">Slime mold</name>
    <dbReference type="NCBI Taxonomy" id="5786"/>
    <lineage>
        <taxon>Eukaryota</taxon>
        <taxon>Amoebozoa</taxon>
        <taxon>Evosea</taxon>
        <taxon>Eumycetozoa</taxon>
        <taxon>Dictyostelia</taxon>
        <taxon>Dictyosteliales</taxon>
        <taxon>Dictyosteliaceae</taxon>
        <taxon>Dictyostelium</taxon>
    </lineage>
</organism>
<dbReference type="VEuPathDB" id="AmoebaDB:DICPUDRAFT_75579"/>
<keyword evidence="3" id="KW-1185">Reference proteome</keyword>
<reference evidence="3" key="1">
    <citation type="journal article" date="2011" name="Genome Biol.">
        <title>Comparative genomics of the social amoebae Dictyostelium discoideum and Dictyostelium purpureum.</title>
        <authorList>
            <consortium name="US DOE Joint Genome Institute (JGI-PGF)"/>
            <person name="Sucgang R."/>
            <person name="Kuo A."/>
            <person name="Tian X."/>
            <person name="Salerno W."/>
            <person name="Parikh A."/>
            <person name="Feasley C.L."/>
            <person name="Dalin E."/>
            <person name="Tu H."/>
            <person name="Huang E."/>
            <person name="Barry K."/>
            <person name="Lindquist E."/>
            <person name="Shapiro H."/>
            <person name="Bruce D."/>
            <person name="Schmutz J."/>
            <person name="Salamov A."/>
            <person name="Fey P."/>
            <person name="Gaudet P."/>
            <person name="Anjard C."/>
            <person name="Babu M.M."/>
            <person name="Basu S."/>
            <person name="Bushmanova Y."/>
            <person name="van der Wel H."/>
            <person name="Katoh-Kurasawa M."/>
            <person name="Dinh C."/>
            <person name="Coutinho P.M."/>
            <person name="Saito T."/>
            <person name="Elias M."/>
            <person name="Schaap P."/>
            <person name="Kay R.R."/>
            <person name="Henrissat B."/>
            <person name="Eichinger L."/>
            <person name="Rivero F."/>
            <person name="Putnam N.H."/>
            <person name="West C.M."/>
            <person name="Loomis W.F."/>
            <person name="Chisholm R.L."/>
            <person name="Shaulsky G."/>
            <person name="Strassmann J.E."/>
            <person name="Queller D.C."/>
            <person name="Kuspa A."/>
            <person name="Grigoriev I.V."/>
        </authorList>
    </citation>
    <scope>NUCLEOTIDE SEQUENCE [LARGE SCALE GENOMIC DNA]</scope>
    <source>
        <strain evidence="3">QSDP1</strain>
    </source>
</reference>
<feature type="transmembrane region" description="Helical" evidence="1">
    <location>
        <begin position="175"/>
        <end position="195"/>
    </location>
</feature>
<sequence length="210" mass="23338">MSKHNIIAGIVTVLFLGAIIGLNVFSFLPATAWYAFNLNISPFSYEVDINRQGLFYHDKPYDWNDQSQSRDVMFISFGLILVSFVFSCICILITLVALFKRVHKKVRKSLFVMSILVFLANGLASLLFLRFNKALCNDLPSLPLPAGSTGPLNGSDICNKFKGSYADGILTWGPGIGWICSVVAFGISFFTIFLCSKILKTKKFGYHVIP</sequence>
<dbReference type="RefSeq" id="XP_003284615.1">
    <property type="nucleotide sequence ID" value="XM_003284567.1"/>
</dbReference>
<dbReference type="InParanoid" id="F0ZB24"/>
<gene>
    <name evidence="2" type="ORF">DICPUDRAFT_75579</name>
</gene>
<evidence type="ECO:0000313" key="2">
    <source>
        <dbReference type="EMBL" id="EGC38821.1"/>
    </source>
</evidence>
<dbReference type="PANTHER" id="PTHR38736">
    <property type="entry name" value="TRANSMEMBRANE PROTEIN-RELATED"/>
    <property type="match status" value="1"/>
</dbReference>
<dbReference type="OrthoDB" id="18963at2759"/>
<evidence type="ECO:0000256" key="1">
    <source>
        <dbReference type="SAM" id="Phobius"/>
    </source>
</evidence>
<accession>F0ZB24</accession>
<dbReference type="FunCoup" id="F0ZB24">
    <property type="interactions" value="743"/>
</dbReference>
<dbReference type="PANTHER" id="PTHR38736:SF3">
    <property type="entry name" value="TRANSMEMBRANE PROTEIN"/>
    <property type="match status" value="1"/>
</dbReference>
<name>F0ZB24_DICPU</name>